<sequence>MTTRPTLRLCALALPLLALAACDMGADTRPEPPPRTPAGTVTAAPTAPGSAAAAAATEARTGVAEGTLQRPAGSRSVSQLDASAAEKAAATRPTATGGRLGTTIASLGDATEGGFWIKTPLVQSPGKGRIVDPATGRSVNVDLIPLSGPASGGSQVSLPALTTLGADLTDLPEVEVYRS</sequence>
<name>A0A1G9IYJ9_9RHOB</name>
<feature type="region of interest" description="Disordered" evidence="1">
    <location>
        <begin position="27"/>
        <end position="98"/>
    </location>
</feature>
<evidence type="ECO:0000256" key="2">
    <source>
        <dbReference type="SAM" id="SignalP"/>
    </source>
</evidence>
<proteinExistence type="predicted"/>
<dbReference type="Proteomes" id="UP000199555">
    <property type="component" value="Unassembled WGS sequence"/>
</dbReference>
<feature type="chain" id="PRO_5011707366" description="D-galactarate dehydratase" evidence="2">
    <location>
        <begin position="21"/>
        <end position="179"/>
    </location>
</feature>
<dbReference type="PROSITE" id="PS51257">
    <property type="entry name" value="PROKAR_LIPOPROTEIN"/>
    <property type="match status" value="1"/>
</dbReference>
<evidence type="ECO:0000313" key="3">
    <source>
        <dbReference type="EMBL" id="SDL30290.1"/>
    </source>
</evidence>
<protein>
    <recommendedName>
        <fullName evidence="5">D-galactarate dehydratase</fullName>
    </recommendedName>
</protein>
<feature type="signal peptide" evidence="2">
    <location>
        <begin position="1"/>
        <end position="20"/>
    </location>
</feature>
<feature type="compositionally biased region" description="Low complexity" evidence="1">
    <location>
        <begin position="37"/>
        <end position="67"/>
    </location>
</feature>
<evidence type="ECO:0008006" key="5">
    <source>
        <dbReference type="Google" id="ProtNLM"/>
    </source>
</evidence>
<organism evidence="3 4">
    <name type="scientific">Paracoccus chinensis</name>
    <dbReference type="NCBI Taxonomy" id="525640"/>
    <lineage>
        <taxon>Bacteria</taxon>
        <taxon>Pseudomonadati</taxon>
        <taxon>Pseudomonadota</taxon>
        <taxon>Alphaproteobacteria</taxon>
        <taxon>Rhodobacterales</taxon>
        <taxon>Paracoccaceae</taxon>
        <taxon>Paracoccus</taxon>
    </lineage>
</organism>
<reference evidence="4" key="1">
    <citation type="submission" date="2016-10" db="EMBL/GenBank/DDBJ databases">
        <authorList>
            <person name="Varghese N."/>
            <person name="Submissions S."/>
        </authorList>
    </citation>
    <scope>NUCLEOTIDE SEQUENCE [LARGE SCALE GENOMIC DNA]</scope>
    <source>
        <strain evidence="4">CGMCC 1.7655</strain>
    </source>
</reference>
<evidence type="ECO:0000256" key="1">
    <source>
        <dbReference type="SAM" id="MobiDB-lite"/>
    </source>
</evidence>
<evidence type="ECO:0000313" key="4">
    <source>
        <dbReference type="Proteomes" id="UP000199555"/>
    </source>
</evidence>
<feature type="compositionally biased region" description="Low complexity" evidence="1">
    <location>
        <begin position="82"/>
        <end position="98"/>
    </location>
</feature>
<dbReference type="EMBL" id="FNGE01000008">
    <property type="protein sequence ID" value="SDL30290.1"/>
    <property type="molecule type" value="Genomic_DNA"/>
</dbReference>
<dbReference type="RefSeq" id="WP_090755711.1">
    <property type="nucleotide sequence ID" value="NZ_FNGE01000008.1"/>
</dbReference>
<accession>A0A1G9IYJ9</accession>
<dbReference type="OrthoDB" id="7871639at2"/>
<dbReference type="AlphaFoldDB" id="A0A1G9IYJ9"/>
<dbReference type="STRING" id="525640.SAMN04487971_108187"/>
<keyword evidence="2" id="KW-0732">Signal</keyword>
<keyword evidence="4" id="KW-1185">Reference proteome</keyword>
<gene>
    <name evidence="3" type="ORF">SAMN04487971_108187</name>
</gene>